<dbReference type="Pfam" id="PF22600">
    <property type="entry name" value="MTPAP-like_central"/>
    <property type="match status" value="1"/>
</dbReference>
<dbReference type="AlphaFoldDB" id="A0AA38XDJ1"/>
<dbReference type="InterPro" id="IPR043519">
    <property type="entry name" value="NT_sf"/>
</dbReference>
<dbReference type="SUPFAM" id="SSF81301">
    <property type="entry name" value="Nucleotidyltransferase"/>
    <property type="match status" value="1"/>
</dbReference>
<dbReference type="GO" id="GO:0010605">
    <property type="term" value="P:negative regulation of macromolecule metabolic process"/>
    <property type="evidence" value="ECO:0007669"/>
    <property type="project" value="UniProtKB-ARBA"/>
</dbReference>
<protein>
    <recommendedName>
        <fullName evidence="1">Poly(A) RNA polymerase mitochondrial-like central palm domain-containing protein</fullName>
    </recommendedName>
</protein>
<dbReference type="GO" id="GO:0031123">
    <property type="term" value="P:RNA 3'-end processing"/>
    <property type="evidence" value="ECO:0007669"/>
    <property type="project" value="TreeGrafter"/>
</dbReference>
<dbReference type="PANTHER" id="PTHR23092">
    <property type="entry name" value="POLY(A) RNA POLYMERASE"/>
    <property type="match status" value="1"/>
</dbReference>
<keyword evidence="3" id="KW-1185">Reference proteome</keyword>
<accession>A0AA38XDJ1</accession>
<dbReference type="GO" id="GO:0003729">
    <property type="term" value="F:mRNA binding"/>
    <property type="evidence" value="ECO:0007669"/>
    <property type="project" value="TreeGrafter"/>
</dbReference>
<dbReference type="GO" id="GO:0005730">
    <property type="term" value="C:nucleolus"/>
    <property type="evidence" value="ECO:0007669"/>
    <property type="project" value="TreeGrafter"/>
</dbReference>
<feature type="domain" description="Poly(A) RNA polymerase mitochondrial-like central palm" evidence="1">
    <location>
        <begin position="183"/>
        <end position="311"/>
    </location>
</feature>
<dbReference type="GO" id="GO:0031499">
    <property type="term" value="C:TRAMP complex"/>
    <property type="evidence" value="ECO:0007669"/>
    <property type="project" value="TreeGrafter"/>
</dbReference>
<dbReference type="Proteomes" id="UP001172673">
    <property type="component" value="Unassembled WGS sequence"/>
</dbReference>
<dbReference type="InterPro" id="IPR045862">
    <property type="entry name" value="Trf4-like"/>
</dbReference>
<dbReference type="SUPFAM" id="SSF81631">
    <property type="entry name" value="PAP/OAS1 substrate-binding domain"/>
    <property type="match status" value="1"/>
</dbReference>
<sequence length="560" mass="63363">MPNRLLSRSNVLVQHCEAAVLFPPQYACSSRNAVRRFSSLGRSLGSSAPVHAHTVDPPTTFTTEPNIDINSLKNTLRAHREANRAPVIRKTYKKGDSVRVEDPDVGLPAIEVKVPQTKAWSFRRIDLTPGQAFTRGTSRDLDVLWRISDTEKNPPLQYRLPWLRHLDSADSTHYCSAVERLGAEIQAFERYSSPSKEEQRAADDALRDVTECVSEACGDLAVDIIGSRATKLADPLSDLDINVSGPEHWDTSDEPSQNAPLKVLNRLHKHFRKPSKTYTRPPTIEVQYYLKQARVPILLCHHKPSGLPIQIQSTPRTYDSREYVKASLKEYPSLRGLFKALKQTLQMRGLTVGSSGGITSYPLLQMIVAALKFSEGRFHPSDVGDQFLFFLDFYADIDFSMHGISTEPIELFSKSVRRTRSHDDDAANSDEFEMHDKARLRESHKTFQGRSRKTFQRDRDYRMTLQDPANPLNDLGKSCYQIQDVQETFIALGATMKRVMADWDRASRTLDRAQQHTGARSLLESCIGGDYRIYEHERDELRRLGRSSSEKASAETSVEA</sequence>
<dbReference type="GO" id="GO:0043634">
    <property type="term" value="P:polyadenylation-dependent ncRNA catabolic process"/>
    <property type="evidence" value="ECO:0007669"/>
    <property type="project" value="TreeGrafter"/>
</dbReference>
<dbReference type="Gene3D" id="1.10.1410.10">
    <property type="match status" value="1"/>
</dbReference>
<organism evidence="2 3">
    <name type="scientific">Cladophialophora chaetospira</name>
    <dbReference type="NCBI Taxonomy" id="386627"/>
    <lineage>
        <taxon>Eukaryota</taxon>
        <taxon>Fungi</taxon>
        <taxon>Dikarya</taxon>
        <taxon>Ascomycota</taxon>
        <taxon>Pezizomycotina</taxon>
        <taxon>Eurotiomycetes</taxon>
        <taxon>Chaetothyriomycetidae</taxon>
        <taxon>Chaetothyriales</taxon>
        <taxon>Herpotrichiellaceae</taxon>
        <taxon>Cladophialophora</taxon>
    </lineage>
</organism>
<comment type="caution">
    <text evidence="2">The sequence shown here is derived from an EMBL/GenBank/DDBJ whole genome shotgun (WGS) entry which is preliminary data.</text>
</comment>
<reference evidence="2" key="1">
    <citation type="submission" date="2022-10" db="EMBL/GenBank/DDBJ databases">
        <title>Culturing micro-colonial fungi from biological soil crusts in the Mojave desert and describing Neophaeococcomyces mojavensis, and introducing the new genera and species Taxawa tesnikishii.</title>
        <authorList>
            <person name="Kurbessoian T."/>
            <person name="Stajich J.E."/>
        </authorList>
    </citation>
    <scope>NUCLEOTIDE SEQUENCE</scope>
    <source>
        <strain evidence="2">TK_41</strain>
    </source>
</reference>
<evidence type="ECO:0000313" key="2">
    <source>
        <dbReference type="EMBL" id="KAJ9611442.1"/>
    </source>
</evidence>
<dbReference type="EMBL" id="JAPDRK010000006">
    <property type="protein sequence ID" value="KAJ9611442.1"/>
    <property type="molecule type" value="Genomic_DNA"/>
</dbReference>
<name>A0AA38XDJ1_9EURO</name>
<dbReference type="InterPro" id="IPR054708">
    <property type="entry name" value="MTPAP-like_central"/>
</dbReference>
<dbReference type="Gene3D" id="3.30.460.10">
    <property type="entry name" value="Beta Polymerase, domain 2"/>
    <property type="match status" value="1"/>
</dbReference>
<proteinExistence type="predicted"/>
<dbReference type="GO" id="GO:1990817">
    <property type="term" value="F:poly(A) RNA polymerase activity"/>
    <property type="evidence" value="ECO:0007669"/>
    <property type="project" value="InterPro"/>
</dbReference>
<gene>
    <name evidence="2" type="ORF">H2200_004626</name>
</gene>
<evidence type="ECO:0000259" key="1">
    <source>
        <dbReference type="Pfam" id="PF22600"/>
    </source>
</evidence>
<dbReference type="PANTHER" id="PTHR23092:SF15">
    <property type="entry name" value="INACTIVE NON-CANONICAL POLY(A) RNA POLYMERASE PROTEIN TRF4-2-RELATED"/>
    <property type="match status" value="1"/>
</dbReference>
<evidence type="ECO:0000313" key="3">
    <source>
        <dbReference type="Proteomes" id="UP001172673"/>
    </source>
</evidence>